<dbReference type="EMBL" id="CP108164">
    <property type="protein sequence ID" value="WTQ79399.1"/>
    <property type="molecule type" value="Genomic_DNA"/>
</dbReference>
<dbReference type="GeneID" id="97279428"/>
<dbReference type="InterPro" id="IPR013792">
    <property type="entry name" value="RNA3'P_cycl/enolpyr_Trfase_a/b"/>
</dbReference>
<dbReference type="CDD" id="cd01556">
    <property type="entry name" value="EPSP_synthase"/>
    <property type="match status" value="1"/>
</dbReference>
<evidence type="ECO:0000256" key="4">
    <source>
        <dbReference type="ARBA" id="ARBA00022679"/>
    </source>
</evidence>
<evidence type="ECO:0000313" key="9">
    <source>
        <dbReference type="EMBL" id="WTQ79399.1"/>
    </source>
</evidence>
<keyword evidence="7" id="KW-0963">Cytoplasm</keyword>
<comment type="catalytic activity">
    <reaction evidence="6">
        <text>3-phosphoshikimate + phosphoenolpyruvate = 5-O-(1-carboxyvinyl)-3-phosphoshikimate + phosphate</text>
        <dbReference type="Rhea" id="RHEA:21256"/>
        <dbReference type="ChEBI" id="CHEBI:43474"/>
        <dbReference type="ChEBI" id="CHEBI:57701"/>
        <dbReference type="ChEBI" id="CHEBI:58702"/>
        <dbReference type="ChEBI" id="CHEBI:145989"/>
        <dbReference type="EC" id="2.5.1.19"/>
    </reaction>
    <physiologicalReaction direction="left-to-right" evidence="6">
        <dbReference type="Rhea" id="RHEA:21257"/>
    </physiologicalReaction>
</comment>
<evidence type="ECO:0000256" key="5">
    <source>
        <dbReference type="ARBA" id="ARBA00023141"/>
    </source>
</evidence>
<dbReference type="PROSITE" id="PS00885">
    <property type="entry name" value="EPSP_SYNTHASE_2"/>
    <property type="match status" value="1"/>
</dbReference>
<feature type="binding site" evidence="7">
    <location>
        <position position="334"/>
    </location>
    <ligand>
        <name>3-phosphoshikimate</name>
        <dbReference type="ChEBI" id="CHEBI:145989"/>
    </ligand>
</feature>
<dbReference type="SUPFAM" id="SSF55205">
    <property type="entry name" value="EPT/RTPC-like"/>
    <property type="match status" value="1"/>
</dbReference>
<comment type="subunit">
    <text evidence="7">Monomer.</text>
</comment>
<feature type="binding site" evidence="7">
    <location>
        <position position="404"/>
    </location>
    <ligand>
        <name>phosphoenolpyruvate</name>
        <dbReference type="ChEBI" id="CHEBI:58702"/>
    </ligand>
</feature>
<feature type="binding site" evidence="7">
    <location>
        <position position="164"/>
    </location>
    <ligand>
        <name>3-phosphoshikimate</name>
        <dbReference type="ChEBI" id="CHEBI:145989"/>
    </ligand>
</feature>
<comment type="caution">
    <text evidence="7">Lacks conserved residue(s) required for the propagation of feature annotation.</text>
</comment>
<dbReference type="InterPro" id="IPR006264">
    <property type="entry name" value="EPSP_synthase"/>
</dbReference>
<feature type="domain" description="Enolpyruvate transferase" evidence="8">
    <location>
        <begin position="14"/>
        <end position="412"/>
    </location>
</feature>
<dbReference type="GO" id="GO:0003866">
    <property type="term" value="F:3-phosphoshikimate 1-carboxyvinyltransferase activity"/>
    <property type="evidence" value="ECO:0007669"/>
    <property type="project" value="UniProtKB-EC"/>
</dbReference>
<comment type="function">
    <text evidence="7">Catalyzes the transfer of the enolpyruvyl moiety of phosphoenolpyruvate (PEP) to the 5-hydroxyl of shikimate-3-phosphate (S3P) to produce enolpyruvyl shikimate-3-phosphate and inorganic phosphate.</text>
</comment>
<feature type="binding site" evidence="7">
    <location>
        <position position="20"/>
    </location>
    <ligand>
        <name>3-phosphoshikimate</name>
        <dbReference type="ChEBI" id="CHEBI:145989"/>
    </ligand>
</feature>
<dbReference type="Proteomes" id="UP001622557">
    <property type="component" value="Chromosome"/>
</dbReference>
<evidence type="ECO:0000256" key="2">
    <source>
        <dbReference type="ARBA" id="ARBA00009948"/>
    </source>
</evidence>
<sequence>MTTVPAPPEALHARVPGSKSLTNRALLLAAAAEGTSVLTAPLVSDDTMAFRQALGDLGVRIRSSDDDGAWQVTGLGRGPRGTGRIWCADAGTAARFLPPLAAAGHGDFVFTGSDQLTARPVAPLADALRRLGAQVDTGPDGTLPLRVHAEGLDGGELEVDSRLSSQFLSGLLMAAPLLRGGLLLKVRELVSRPYVDMTIALMRQFGAEVAEDAPGGFAVRPTGYRAADLRIEPDASTASYFLAAAALTGRSVTVPGLGHGSLQGDVRFAEVLERAGARVRRTEDAVTVTGTGTLRGGFAVDMGDISDTFMTLAAIAPLADAPLTIHGIGHARLKESDRIEAVARNLRALGVRTDTGRDWITVHPGATSPARIACHRDHRIAMAFSVLNLRTGNLTLDDPGCVAKTFPGFHEEFHRLFPVHPLPAGPARASA</sequence>
<dbReference type="Pfam" id="PF00275">
    <property type="entry name" value="EPSP_synthase"/>
    <property type="match status" value="1"/>
</dbReference>
<keyword evidence="3 7" id="KW-0028">Amino-acid biosynthesis</keyword>
<dbReference type="PIRSF" id="PIRSF000505">
    <property type="entry name" value="EPSPS"/>
    <property type="match status" value="1"/>
</dbReference>
<feature type="binding site" evidence="7">
    <location>
        <position position="166"/>
    </location>
    <ligand>
        <name>3-phosphoshikimate</name>
        <dbReference type="ChEBI" id="CHEBI:145989"/>
    </ligand>
</feature>
<evidence type="ECO:0000256" key="1">
    <source>
        <dbReference type="ARBA" id="ARBA00004811"/>
    </source>
</evidence>
<feature type="binding site" evidence="7">
    <location>
        <position position="307"/>
    </location>
    <ligand>
        <name>3-phosphoshikimate</name>
        <dbReference type="ChEBI" id="CHEBI:145989"/>
    </ligand>
</feature>
<dbReference type="InterPro" id="IPR001986">
    <property type="entry name" value="Enolpyruvate_Tfrase_dom"/>
</dbReference>
<dbReference type="RefSeq" id="WP_405445229.1">
    <property type="nucleotide sequence ID" value="NZ_CP108164.1"/>
</dbReference>
<proteinExistence type="inferred from homology"/>
<evidence type="ECO:0000256" key="7">
    <source>
        <dbReference type="HAMAP-Rule" id="MF_00210"/>
    </source>
</evidence>
<dbReference type="EC" id="2.5.1.19" evidence="7"/>
<comment type="subcellular location">
    <subcellularLocation>
        <location evidence="7">Cytoplasm</location>
    </subcellularLocation>
</comment>
<keyword evidence="5 7" id="KW-0057">Aromatic amino acid biosynthesis</keyword>
<dbReference type="Gene3D" id="3.65.10.10">
    <property type="entry name" value="Enolpyruvate transferase domain"/>
    <property type="match status" value="2"/>
</dbReference>
<dbReference type="HAMAP" id="MF_00210">
    <property type="entry name" value="EPSP_synth"/>
    <property type="match status" value="1"/>
</dbReference>
<evidence type="ECO:0000313" key="10">
    <source>
        <dbReference type="Proteomes" id="UP001622557"/>
    </source>
</evidence>
<feature type="binding site" evidence="7">
    <location>
        <position position="91"/>
    </location>
    <ligand>
        <name>phosphoenolpyruvate</name>
        <dbReference type="ChEBI" id="CHEBI:58702"/>
    </ligand>
</feature>
<name>A0ABZ1KFG4_STRAH</name>
<dbReference type="InterPro" id="IPR036968">
    <property type="entry name" value="Enolpyruvate_Tfrase_sf"/>
</dbReference>
<feature type="binding site" evidence="7">
    <location>
        <position position="19"/>
    </location>
    <ligand>
        <name>3-phosphoshikimate</name>
        <dbReference type="ChEBI" id="CHEBI:145989"/>
    </ligand>
</feature>
<evidence type="ECO:0000259" key="8">
    <source>
        <dbReference type="Pfam" id="PF00275"/>
    </source>
</evidence>
<dbReference type="NCBIfam" id="TIGR01356">
    <property type="entry name" value="aroA"/>
    <property type="match status" value="1"/>
</dbReference>
<feature type="binding site" evidence="7">
    <location>
        <position position="379"/>
    </location>
    <ligand>
        <name>phosphoenolpyruvate</name>
        <dbReference type="ChEBI" id="CHEBI:58702"/>
    </ligand>
</feature>
<feature type="active site" description="Proton acceptor" evidence="7">
    <location>
        <position position="307"/>
    </location>
</feature>
<feature type="binding site" evidence="7">
    <location>
        <position position="119"/>
    </location>
    <ligand>
        <name>phosphoenolpyruvate</name>
        <dbReference type="ChEBI" id="CHEBI:58702"/>
    </ligand>
</feature>
<feature type="binding site" evidence="7">
    <location>
        <position position="166"/>
    </location>
    <ligand>
        <name>phosphoenolpyruvate</name>
        <dbReference type="ChEBI" id="CHEBI:58702"/>
    </ligand>
</feature>
<keyword evidence="4 7" id="KW-0808">Transferase</keyword>
<feature type="binding site" evidence="7">
    <location>
        <position position="19"/>
    </location>
    <ligand>
        <name>phosphoenolpyruvate</name>
        <dbReference type="ChEBI" id="CHEBI:58702"/>
    </ligand>
</feature>
<feature type="binding site" evidence="7">
    <location>
        <position position="338"/>
    </location>
    <ligand>
        <name>phosphoenolpyruvate</name>
        <dbReference type="ChEBI" id="CHEBI:58702"/>
    </ligand>
</feature>
<comment type="similarity">
    <text evidence="2 7">Belongs to the EPSP synthase family.</text>
</comment>
<dbReference type="InterPro" id="IPR023193">
    <property type="entry name" value="EPSP_synthase_CS"/>
</dbReference>
<evidence type="ECO:0000256" key="6">
    <source>
        <dbReference type="ARBA" id="ARBA00044633"/>
    </source>
</evidence>
<organism evidence="9 10">
    <name type="scientific">Streptomyces achromogenes</name>
    <dbReference type="NCBI Taxonomy" id="67255"/>
    <lineage>
        <taxon>Bacteria</taxon>
        <taxon>Bacillati</taxon>
        <taxon>Actinomycetota</taxon>
        <taxon>Actinomycetes</taxon>
        <taxon>Kitasatosporales</taxon>
        <taxon>Streptomycetaceae</taxon>
        <taxon>Streptomyces</taxon>
    </lineage>
</organism>
<accession>A0ABZ1KFG4</accession>
<comment type="pathway">
    <text evidence="1 7">Metabolic intermediate biosynthesis; chorismate biosynthesis; chorismate from D-erythrose 4-phosphate and phosphoenolpyruvate: step 6/7.</text>
</comment>
<dbReference type="PANTHER" id="PTHR21090">
    <property type="entry name" value="AROM/DEHYDROQUINATE SYNTHASE"/>
    <property type="match status" value="1"/>
</dbReference>
<feature type="binding site" evidence="7">
    <location>
        <position position="165"/>
    </location>
    <ligand>
        <name>3-phosphoshikimate</name>
        <dbReference type="ChEBI" id="CHEBI:145989"/>
    </ligand>
</feature>
<feature type="binding site" evidence="7">
    <location>
        <position position="24"/>
    </location>
    <ligand>
        <name>3-phosphoshikimate</name>
        <dbReference type="ChEBI" id="CHEBI:145989"/>
    </ligand>
</feature>
<reference evidence="9 10" key="1">
    <citation type="submission" date="2022-10" db="EMBL/GenBank/DDBJ databases">
        <title>The complete genomes of actinobacterial strains from the NBC collection.</title>
        <authorList>
            <person name="Joergensen T.S."/>
            <person name="Alvarez Arevalo M."/>
            <person name="Sterndorff E.B."/>
            <person name="Faurdal D."/>
            <person name="Vuksanovic O."/>
            <person name="Mourched A.-S."/>
            <person name="Charusanti P."/>
            <person name="Shaw S."/>
            <person name="Blin K."/>
            <person name="Weber T."/>
        </authorList>
    </citation>
    <scope>NUCLEOTIDE SEQUENCE [LARGE SCALE GENOMIC DNA]</scope>
    <source>
        <strain evidence="9 10">NBC_00156</strain>
    </source>
</reference>
<evidence type="ECO:0000256" key="3">
    <source>
        <dbReference type="ARBA" id="ARBA00022605"/>
    </source>
</evidence>
<feature type="binding site" evidence="7">
    <location>
        <position position="191"/>
    </location>
    <ligand>
        <name>3-phosphoshikimate</name>
        <dbReference type="ChEBI" id="CHEBI:145989"/>
    </ligand>
</feature>
<keyword evidence="10" id="KW-1185">Reference proteome</keyword>
<dbReference type="PANTHER" id="PTHR21090:SF5">
    <property type="entry name" value="PENTAFUNCTIONAL AROM POLYPEPTIDE"/>
    <property type="match status" value="1"/>
</dbReference>
<protein>
    <recommendedName>
        <fullName evidence="7">3-phosphoshikimate 1-carboxyvinyltransferase</fullName>
        <ecNumber evidence="7">2.5.1.19</ecNumber>
    </recommendedName>
    <alternativeName>
        <fullName evidence="7">5-enolpyruvylshikimate-3-phosphate synthase</fullName>
        <shortName evidence="7">EPSP synthase</shortName>
        <shortName evidence="7">EPSPS</shortName>
    </alternativeName>
</protein>
<gene>
    <name evidence="7 9" type="primary">aroA</name>
    <name evidence="9" type="ORF">OG350_03355</name>
</gene>